<keyword evidence="2" id="KW-1185">Reference proteome</keyword>
<dbReference type="Proteomes" id="UP001352263">
    <property type="component" value="Unassembled WGS sequence"/>
</dbReference>
<name>A0ABU6JA35_9BURK</name>
<gene>
    <name evidence="1" type="ORF">RY831_12775</name>
</gene>
<sequence length="337" mass="35356">MHARILRELPGFTGAKTYMIQTKHVRSLQLLSGSAPGRPLHLSAASGLVRIASNLYVIADDEHHLGIFSTSIDTPGRVMRVLPGTLPESKDERKAVKPDFEALAFLPASEHLPFGALLAVGSGSTVARKRAVILPVDAAGAVNDAPRVVDLAPLYDRLGAYIKELNIEGAALQGDRLTLLQRGNLNNPKSACVSLSLSDFHAMASGAISASDAIELRIIEYALGDIRGVPLCFSDAVALPNGDLAFCAVAENTGDSYNDGTCVGAAVGIIKADGSLYSVLPLAHPHKVEGIEASVQGSLVHILLVTDADDPEQPALLLSADIDGYPFSQAASRILSS</sequence>
<comment type="caution">
    <text evidence="1">The sequence shown here is derived from an EMBL/GenBank/DDBJ whole genome shotgun (WGS) entry which is preliminary data.</text>
</comment>
<proteinExistence type="predicted"/>
<dbReference type="Pfam" id="PF22000">
    <property type="entry name" value="DUF6929"/>
    <property type="match status" value="1"/>
</dbReference>
<evidence type="ECO:0000313" key="1">
    <source>
        <dbReference type="EMBL" id="MEC4720029.1"/>
    </source>
</evidence>
<dbReference type="RefSeq" id="WP_326506744.1">
    <property type="nucleotide sequence ID" value="NZ_JAWIIV010000009.1"/>
</dbReference>
<organism evidence="1 2">
    <name type="scientific">Noviherbaspirillum album</name>
    <dbReference type="NCBI Taxonomy" id="3080276"/>
    <lineage>
        <taxon>Bacteria</taxon>
        <taxon>Pseudomonadati</taxon>
        <taxon>Pseudomonadota</taxon>
        <taxon>Betaproteobacteria</taxon>
        <taxon>Burkholderiales</taxon>
        <taxon>Oxalobacteraceae</taxon>
        <taxon>Noviherbaspirillum</taxon>
    </lineage>
</organism>
<protein>
    <submittedName>
        <fullName evidence="1">Uncharacterized protein</fullName>
    </submittedName>
</protein>
<dbReference type="EMBL" id="JAWIIV010000009">
    <property type="protein sequence ID" value="MEC4720029.1"/>
    <property type="molecule type" value="Genomic_DNA"/>
</dbReference>
<accession>A0ABU6JA35</accession>
<evidence type="ECO:0000313" key="2">
    <source>
        <dbReference type="Proteomes" id="UP001352263"/>
    </source>
</evidence>
<dbReference type="InterPro" id="IPR053851">
    <property type="entry name" value="DUF6929"/>
</dbReference>
<reference evidence="1 2" key="1">
    <citation type="submission" date="2023-10" db="EMBL/GenBank/DDBJ databases">
        <title>Noviherbaspirillum sp. CPCC 100848 genome assembly.</title>
        <authorList>
            <person name="Li X.Y."/>
            <person name="Fang X.M."/>
        </authorList>
    </citation>
    <scope>NUCLEOTIDE SEQUENCE [LARGE SCALE GENOMIC DNA]</scope>
    <source>
        <strain evidence="1 2">CPCC 100848</strain>
    </source>
</reference>